<organism evidence="1 2">
    <name type="scientific">Vitis vinifera</name>
    <name type="common">Grape</name>
    <dbReference type="NCBI Taxonomy" id="29760"/>
    <lineage>
        <taxon>Eukaryota</taxon>
        <taxon>Viridiplantae</taxon>
        <taxon>Streptophyta</taxon>
        <taxon>Embryophyta</taxon>
        <taxon>Tracheophyta</taxon>
        <taxon>Spermatophyta</taxon>
        <taxon>Magnoliopsida</taxon>
        <taxon>eudicotyledons</taxon>
        <taxon>Gunneridae</taxon>
        <taxon>Pentapetalae</taxon>
        <taxon>rosids</taxon>
        <taxon>Vitales</taxon>
        <taxon>Vitaceae</taxon>
        <taxon>Viteae</taxon>
        <taxon>Vitis</taxon>
    </lineage>
</organism>
<proteinExistence type="predicted"/>
<evidence type="ECO:0000313" key="2">
    <source>
        <dbReference type="Proteomes" id="UP000288805"/>
    </source>
</evidence>
<comment type="caution">
    <text evidence="1">The sequence shown here is derived from an EMBL/GenBank/DDBJ whole genome shotgun (WGS) entry which is preliminary data.</text>
</comment>
<evidence type="ECO:0000313" key="1">
    <source>
        <dbReference type="EMBL" id="RVW79101.1"/>
    </source>
</evidence>
<protein>
    <recommendedName>
        <fullName evidence="3">Reverse transcriptase zinc-binding domain-containing protein</fullName>
    </recommendedName>
</protein>
<dbReference type="Proteomes" id="UP000288805">
    <property type="component" value="Unassembled WGS sequence"/>
</dbReference>
<name>A0A438H490_VITVI</name>
<gene>
    <name evidence="1" type="ORF">CK203_048194</name>
</gene>
<sequence length="34" mass="4068">MWRIWCLGLKLRVPKISFFAWEATWGKALTLDMV</sequence>
<dbReference type="AlphaFoldDB" id="A0A438H490"/>
<dbReference type="EMBL" id="QGNW01000286">
    <property type="protein sequence ID" value="RVW79101.1"/>
    <property type="molecule type" value="Genomic_DNA"/>
</dbReference>
<evidence type="ECO:0008006" key="3">
    <source>
        <dbReference type="Google" id="ProtNLM"/>
    </source>
</evidence>
<reference evidence="1 2" key="1">
    <citation type="journal article" date="2018" name="PLoS Genet.">
        <title>Population sequencing reveals clonal diversity and ancestral inbreeding in the grapevine cultivar Chardonnay.</title>
        <authorList>
            <person name="Roach M.J."/>
            <person name="Johnson D.L."/>
            <person name="Bohlmann J."/>
            <person name="van Vuuren H.J."/>
            <person name="Jones S.J."/>
            <person name="Pretorius I.S."/>
            <person name="Schmidt S.A."/>
            <person name="Borneman A.R."/>
        </authorList>
    </citation>
    <scope>NUCLEOTIDE SEQUENCE [LARGE SCALE GENOMIC DNA]</scope>
    <source>
        <strain evidence="2">cv. Chardonnay</strain>
        <tissue evidence="1">Leaf</tissue>
    </source>
</reference>
<accession>A0A438H490</accession>